<accession>M7BFG8</accession>
<dbReference type="Pfam" id="PF15073">
    <property type="entry name" value="SPATA48"/>
    <property type="match status" value="1"/>
</dbReference>
<evidence type="ECO:0000313" key="2">
    <source>
        <dbReference type="Proteomes" id="UP000031443"/>
    </source>
</evidence>
<name>M7BFG8_CHEMY</name>
<dbReference type="STRING" id="8469.M7BFG8"/>
<dbReference type="InterPro" id="IPR027867">
    <property type="entry name" value="SPATA48"/>
</dbReference>
<dbReference type="PANTHER" id="PTHR34759:SF1">
    <property type="entry name" value="SPERMATOGENESIS-ASSOCIATED PROTEIN 48"/>
    <property type="match status" value="1"/>
</dbReference>
<dbReference type="EMBL" id="KB532689">
    <property type="protein sequence ID" value="EMP34335.1"/>
    <property type="molecule type" value="Genomic_DNA"/>
</dbReference>
<reference evidence="2" key="1">
    <citation type="journal article" date="2013" name="Nat. Genet.">
        <title>The draft genomes of soft-shell turtle and green sea turtle yield insights into the development and evolution of the turtle-specific body plan.</title>
        <authorList>
            <person name="Wang Z."/>
            <person name="Pascual-Anaya J."/>
            <person name="Zadissa A."/>
            <person name="Li W."/>
            <person name="Niimura Y."/>
            <person name="Huang Z."/>
            <person name="Li C."/>
            <person name="White S."/>
            <person name="Xiong Z."/>
            <person name="Fang D."/>
            <person name="Wang B."/>
            <person name="Ming Y."/>
            <person name="Chen Y."/>
            <person name="Zheng Y."/>
            <person name="Kuraku S."/>
            <person name="Pignatelli M."/>
            <person name="Herrero J."/>
            <person name="Beal K."/>
            <person name="Nozawa M."/>
            <person name="Li Q."/>
            <person name="Wang J."/>
            <person name="Zhang H."/>
            <person name="Yu L."/>
            <person name="Shigenobu S."/>
            <person name="Wang J."/>
            <person name="Liu J."/>
            <person name="Flicek P."/>
            <person name="Searle S."/>
            <person name="Wang J."/>
            <person name="Kuratani S."/>
            <person name="Yin Y."/>
            <person name="Aken B."/>
            <person name="Zhang G."/>
            <person name="Irie N."/>
        </authorList>
    </citation>
    <scope>NUCLEOTIDE SEQUENCE [LARGE SCALE GENOMIC DNA]</scope>
</reference>
<gene>
    <name evidence="1" type="ORF">UY3_08504</name>
</gene>
<protein>
    <recommendedName>
        <fullName evidence="3">Spermatogenesis-associated protein 48</fullName>
    </recommendedName>
</protein>
<keyword evidence="2" id="KW-1185">Reference proteome</keyword>
<proteinExistence type="predicted"/>
<dbReference type="eggNOG" id="ENOG502RYZE">
    <property type="taxonomic scope" value="Eukaryota"/>
</dbReference>
<sequence>MDHHQYRSLLKKMYMPFVRGPDDKHDFASFQEKDSNSFLKFNPYSPPVGPDYPLFPHRDNVPLADPCSGFMSPGADADLQPCCGRTIESLVDYSDVKPHQRVPIPEKSAQTSHTRHVILLEELSQDRRWNSRAVSDASIRARLGGWTSPMKVTPASSKQRDSFQIHSFAFHVDPKLKKSSDPPSESWREEKARDYFYISSTQNVSPSSRTQHIPLYTGCAGAENFEDLDNASVDVITLGSVRTSKPHYTRTAHTPNIPGYTGKVHWTATHPANSNLPSTSPSIIAQMHGYIAKCGRSSRFNHQGPLSQILTPVYPQNSFNKVERETIKKAVAMEIFKTVIRTPPRHCPSSPRRRSLAFWHHGPPARTDCGAAVTDGTDPPHWDFGPMVGIAPGAATPPGPGTAAGRMSAQPPFIVVHQWARPARPNSQLRRCCSRCGGTGPRGWPNGTSIRKTFDLPLQTSKEGVGGMYILSTMPSDLPGGGSSGAGGHTKYCAGLLTLP</sequence>
<dbReference type="PANTHER" id="PTHR34759">
    <property type="entry name" value="SPERMATOGENESIS-ASSOCIATED PROTEIN 48"/>
    <property type="match status" value="1"/>
</dbReference>
<evidence type="ECO:0000313" key="1">
    <source>
        <dbReference type="EMBL" id="EMP34335.1"/>
    </source>
</evidence>
<dbReference type="AlphaFoldDB" id="M7BFG8"/>
<dbReference type="Proteomes" id="UP000031443">
    <property type="component" value="Unassembled WGS sequence"/>
</dbReference>
<organism evidence="1 2">
    <name type="scientific">Chelonia mydas</name>
    <name type="common">Green sea-turtle</name>
    <name type="synonym">Chelonia agassizi</name>
    <dbReference type="NCBI Taxonomy" id="8469"/>
    <lineage>
        <taxon>Eukaryota</taxon>
        <taxon>Metazoa</taxon>
        <taxon>Chordata</taxon>
        <taxon>Craniata</taxon>
        <taxon>Vertebrata</taxon>
        <taxon>Euteleostomi</taxon>
        <taxon>Archelosauria</taxon>
        <taxon>Testudinata</taxon>
        <taxon>Testudines</taxon>
        <taxon>Cryptodira</taxon>
        <taxon>Durocryptodira</taxon>
        <taxon>Americhelydia</taxon>
        <taxon>Chelonioidea</taxon>
        <taxon>Cheloniidae</taxon>
        <taxon>Chelonia</taxon>
    </lineage>
</organism>
<evidence type="ECO:0008006" key="3">
    <source>
        <dbReference type="Google" id="ProtNLM"/>
    </source>
</evidence>